<evidence type="ECO:0000256" key="1">
    <source>
        <dbReference type="SAM" id="SignalP"/>
    </source>
</evidence>
<dbReference type="Proteomes" id="UP000243525">
    <property type="component" value="Unassembled WGS sequence"/>
</dbReference>
<feature type="domain" description="Cytochrome c-552/4" evidence="2">
    <location>
        <begin position="32"/>
        <end position="102"/>
    </location>
</feature>
<dbReference type="EMBL" id="QAAD01000013">
    <property type="protein sequence ID" value="PTN07738.1"/>
    <property type="molecule type" value="Genomic_DNA"/>
</dbReference>
<sequence>MNCKKMMFLFGLMLMIGSFASAQTYKYIGADKCKMCHNKPATGEQYNKWAAGPHANALKSLEGADRENPKCLKCHSTAASVDQSLVATIKVEEGVSCESCHGPGSIYKSAGIMKNQKLALSKGMIMPTEEVCKKCHNAESPTFKGFNYEEYSKKIAHPNPTLQ</sequence>
<dbReference type="AlphaFoldDB" id="A0A2T5BZL1"/>
<dbReference type="InterPro" id="IPR036280">
    <property type="entry name" value="Multihaem_cyt_sf"/>
</dbReference>
<keyword evidence="4" id="KW-1185">Reference proteome</keyword>
<dbReference type="Pfam" id="PF13435">
    <property type="entry name" value="Cytochrome_C554"/>
    <property type="match status" value="1"/>
</dbReference>
<reference evidence="3 4" key="1">
    <citation type="submission" date="2018-04" db="EMBL/GenBank/DDBJ databases">
        <title>Genomic Encyclopedia of Archaeal and Bacterial Type Strains, Phase II (KMG-II): from individual species to whole genera.</title>
        <authorList>
            <person name="Goeker M."/>
        </authorList>
    </citation>
    <scope>NUCLEOTIDE SEQUENCE [LARGE SCALE GENOMIC DNA]</scope>
    <source>
        <strain evidence="3 4">DSM 28823</strain>
    </source>
</reference>
<feature type="chain" id="PRO_5015779851" evidence="1">
    <location>
        <begin position="23"/>
        <end position="163"/>
    </location>
</feature>
<accession>A0A2T5BZL1</accession>
<gene>
    <name evidence="3" type="ORF">C8N47_1133</name>
</gene>
<proteinExistence type="predicted"/>
<evidence type="ECO:0000259" key="2">
    <source>
        <dbReference type="Pfam" id="PF13435"/>
    </source>
</evidence>
<dbReference type="RefSeq" id="WP_107822935.1">
    <property type="nucleotide sequence ID" value="NZ_OY782574.1"/>
</dbReference>
<feature type="signal peptide" evidence="1">
    <location>
        <begin position="1"/>
        <end position="22"/>
    </location>
</feature>
<dbReference type="OrthoDB" id="9814800at2"/>
<dbReference type="Gene3D" id="1.10.1130.10">
    <property type="entry name" value="Flavocytochrome C3, Chain A"/>
    <property type="match status" value="1"/>
</dbReference>
<comment type="caution">
    <text evidence="3">The sequence shown here is derived from an EMBL/GenBank/DDBJ whole genome shotgun (WGS) entry which is preliminary data.</text>
</comment>
<name>A0A2T5BZL1_9BACT</name>
<keyword evidence="1" id="KW-0732">Signal</keyword>
<evidence type="ECO:0000313" key="3">
    <source>
        <dbReference type="EMBL" id="PTN07738.1"/>
    </source>
</evidence>
<protein>
    <submittedName>
        <fullName evidence="3">Cytochrome c554/c'-like protein</fullName>
    </submittedName>
</protein>
<evidence type="ECO:0000313" key="4">
    <source>
        <dbReference type="Proteomes" id="UP000243525"/>
    </source>
</evidence>
<organism evidence="3 4">
    <name type="scientific">Mangrovibacterium marinum</name>
    <dbReference type="NCBI Taxonomy" id="1639118"/>
    <lineage>
        <taxon>Bacteria</taxon>
        <taxon>Pseudomonadati</taxon>
        <taxon>Bacteroidota</taxon>
        <taxon>Bacteroidia</taxon>
        <taxon>Marinilabiliales</taxon>
        <taxon>Prolixibacteraceae</taxon>
        <taxon>Mangrovibacterium</taxon>
    </lineage>
</organism>
<dbReference type="InterPro" id="IPR023155">
    <property type="entry name" value="Cyt_c-552/4"/>
</dbReference>
<dbReference type="SUPFAM" id="SSF48695">
    <property type="entry name" value="Multiheme cytochromes"/>
    <property type="match status" value="1"/>
</dbReference>